<keyword evidence="2 7" id="KW-0285">Flavoprotein</keyword>
<evidence type="ECO:0000313" key="10">
    <source>
        <dbReference type="Proteomes" id="UP000199607"/>
    </source>
</evidence>
<keyword evidence="3 7" id="KW-0479">Metal-binding</keyword>
<proteinExistence type="inferred from homology"/>
<dbReference type="STRING" id="553466.SAMN04487950_3488"/>
<dbReference type="UniPathway" id="UPA00647">
    <property type="reaction ID" value="UER00700"/>
</dbReference>
<dbReference type="Pfam" id="PF12831">
    <property type="entry name" value="FAD_oxidored"/>
    <property type="match status" value="1"/>
</dbReference>
<dbReference type="InterPro" id="IPR039650">
    <property type="entry name" value="HdrA-like"/>
</dbReference>
<keyword evidence="5 7" id="KW-0408">Iron</keyword>
<dbReference type="EMBL" id="FOTC01000004">
    <property type="protein sequence ID" value="SFL34931.1"/>
    <property type="molecule type" value="Genomic_DNA"/>
</dbReference>
<dbReference type="Proteomes" id="UP000199607">
    <property type="component" value="Unassembled WGS sequence"/>
</dbReference>
<feature type="region of interest" description="Disordered" evidence="8">
    <location>
        <begin position="201"/>
        <end position="220"/>
    </location>
</feature>
<keyword evidence="4 7" id="KW-0560">Oxidoreductase</keyword>
<comment type="function">
    <text evidence="7">Part of a complex that catalyzes the reversible reduction of CoM-S-S-CoB to the thiol-coenzymes H-S-CoM (coenzyme M) and H-S-CoB (coenzyme B).</text>
</comment>
<comment type="cofactor">
    <cofactor evidence="7">
        <name>FAD</name>
        <dbReference type="ChEBI" id="CHEBI:57692"/>
    </cofactor>
</comment>
<gene>
    <name evidence="9" type="ORF">SAMN04487950_3488</name>
</gene>
<dbReference type="AlphaFoldDB" id="A0A1I4H0M0"/>
<dbReference type="PANTHER" id="PTHR43498">
    <property type="entry name" value="FERREDOXIN:COB-COM HETERODISULFIDE REDUCTASE SUBUNIT A"/>
    <property type="match status" value="1"/>
</dbReference>
<protein>
    <recommendedName>
        <fullName evidence="7">CoB--CoM heterodisulfide reductase iron-sulfur subunit A</fullName>
        <ecNumber evidence="7">1.8.-.-</ecNumber>
    </recommendedName>
</protein>
<evidence type="ECO:0000256" key="1">
    <source>
        <dbReference type="ARBA" id="ARBA00022485"/>
    </source>
</evidence>
<dbReference type="SUPFAM" id="SSF51905">
    <property type="entry name" value="FAD/NAD(P)-binding domain"/>
    <property type="match status" value="1"/>
</dbReference>
<evidence type="ECO:0000256" key="6">
    <source>
        <dbReference type="ARBA" id="ARBA00023014"/>
    </source>
</evidence>
<evidence type="ECO:0000256" key="5">
    <source>
        <dbReference type="ARBA" id="ARBA00023004"/>
    </source>
</evidence>
<accession>A0A1I4H0M0</accession>
<comment type="cofactor">
    <cofactor evidence="7">
        <name>[4Fe-4S] cluster</name>
        <dbReference type="ChEBI" id="CHEBI:49883"/>
    </cofactor>
</comment>
<dbReference type="GO" id="GO:0016491">
    <property type="term" value="F:oxidoreductase activity"/>
    <property type="evidence" value="ECO:0007669"/>
    <property type="project" value="UniProtKB-UniRule"/>
</dbReference>
<sequence length="685" mass="76080">MQTDESYTTVVVGGSAGGIATAVRAAREGTETLLVTYNDNLGGMMAGGLSYTDTLVMKPRSPLLEGFFQRVRDHYETTYGRASTQYEHCEDGYIFEPHVAEEIFETLVVDEENLTVVRGYYPESATRANETVESVTFRAFEADDTFTEDAAVFVDATYEGDLMAAVGVDYRIGRESRSEYNEQFAGRIFTGIRGDRFYPREAVGNEDDSAPMDRRGPLDVPEEKRRGKLDLVPHPAGLTEIFPGSDGTGDDAIQAYNFRLCLCRDPDNRRLPEKPATYDREEFVHVLPDIEASGLRHYLTLRYLPNDKADMNAADLPGTNHDYPEASWERRHETARRHREHALGLLYFLQNDDAVPEEVREEARQWGLAADEFEDNDNFPWQFYVREARRLDGQYTISESDARLEPGLDRAPVHEDAIAYAEYPLDSHACREVRQAGGQPEGFFYASQVTRPSQVPYRALLPKSVDNLLVSVPLSTTHVAYGTIRLEPTWMHIGEAAGFAASLADDRDVAPASLDVAELQGRLAEASVSLSFFNDVDTAQDDPWAAAVQFLGAKGFFDSYDVRPEDPLTEPVAASWARTAALLESGETVDATARAASTRHAEEASPSVDRETFVELLREEFDSTVPVGESEDDPFTSVDVDADTDTHELTRGEACRLVYRLLGPAETLDATDGDAVEVSSTTESH</sequence>
<evidence type="ECO:0000256" key="7">
    <source>
        <dbReference type="RuleBase" id="RU366072"/>
    </source>
</evidence>
<feature type="compositionally biased region" description="Basic and acidic residues" evidence="8">
    <location>
        <begin position="211"/>
        <end position="220"/>
    </location>
</feature>
<comment type="similarity">
    <text evidence="7">Belongs to the HdrA family.</text>
</comment>
<comment type="pathway">
    <text evidence="7">Cofactor metabolism; coenzyme M-coenzyme B heterodisulfide reduction; coenzyme B and coenzyme M from coenzyme M-coenzyme B heterodisulfide: step 1/1.</text>
</comment>
<dbReference type="EC" id="1.8.-.-" evidence="7"/>
<dbReference type="RefSeq" id="WP_089870870.1">
    <property type="nucleotide sequence ID" value="NZ_FOTC01000004.1"/>
</dbReference>
<keyword evidence="6 7" id="KW-0411">Iron-sulfur</keyword>
<dbReference type="Gene3D" id="3.50.50.60">
    <property type="entry name" value="FAD/NAD(P)-binding domain"/>
    <property type="match status" value="1"/>
</dbReference>
<organism evidence="9 10">
    <name type="scientific">Halogranum rubrum</name>
    <dbReference type="NCBI Taxonomy" id="553466"/>
    <lineage>
        <taxon>Archaea</taxon>
        <taxon>Methanobacteriati</taxon>
        <taxon>Methanobacteriota</taxon>
        <taxon>Stenosarchaea group</taxon>
        <taxon>Halobacteria</taxon>
        <taxon>Halobacteriales</taxon>
        <taxon>Haloferacaceae</taxon>
    </lineage>
</organism>
<keyword evidence="10" id="KW-1185">Reference proteome</keyword>
<evidence type="ECO:0000256" key="8">
    <source>
        <dbReference type="SAM" id="MobiDB-lite"/>
    </source>
</evidence>
<name>A0A1I4H0M0_9EURY</name>
<keyword evidence="1 7" id="KW-0004">4Fe-4S</keyword>
<reference evidence="10" key="1">
    <citation type="submission" date="2016-10" db="EMBL/GenBank/DDBJ databases">
        <authorList>
            <person name="Varghese N."/>
            <person name="Submissions S."/>
        </authorList>
    </citation>
    <scope>NUCLEOTIDE SEQUENCE [LARGE SCALE GENOMIC DNA]</scope>
    <source>
        <strain evidence="10">CGMCC 1.7738</strain>
    </source>
</reference>
<evidence type="ECO:0000256" key="4">
    <source>
        <dbReference type="ARBA" id="ARBA00023002"/>
    </source>
</evidence>
<dbReference type="GO" id="GO:0051539">
    <property type="term" value="F:4 iron, 4 sulfur cluster binding"/>
    <property type="evidence" value="ECO:0007669"/>
    <property type="project" value="UniProtKB-UniRule"/>
</dbReference>
<comment type="subunit">
    <text evidence="7">The ferredoxin:CoB-CoM heterodisulfide reductase is composed of three subunits; HdrA, HdrB and HdrC.</text>
</comment>
<keyword evidence="7" id="KW-0274">FAD</keyword>
<evidence type="ECO:0000313" key="9">
    <source>
        <dbReference type="EMBL" id="SFL34931.1"/>
    </source>
</evidence>
<dbReference type="GO" id="GO:0046872">
    <property type="term" value="F:metal ion binding"/>
    <property type="evidence" value="ECO:0007669"/>
    <property type="project" value="UniProtKB-KW"/>
</dbReference>
<evidence type="ECO:0000256" key="3">
    <source>
        <dbReference type="ARBA" id="ARBA00022723"/>
    </source>
</evidence>
<dbReference type="InterPro" id="IPR036188">
    <property type="entry name" value="FAD/NAD-bd_sf"/>
</dbReference>
<dbReference type="PANTHER" id="PTHR43498:SF1">
    <property type="entry name" value="COB--COM HETERODISULFIDE REDUCTASE IRON-SULFUR SUBUNIT A"/>
    <property type="match status" value="1"/>
</dbReference>
<evidence type="ECO:0000256" key="2">
    <source>
        <dbReference type="ARBA" id="ARBA00022630"/>
    </source>
</evidence>